<evidence type="ECO:0000256" key="4">
    <source>
        <dbReference type="ARBA" id="ARBA00022821"/>
    </source>
</evidence>
<dbReference type="InterPro" id="IPR011989">
    <property type="entry name" value="ARM-like"/>
</dbReference>
<dbReference type="SUPFAM" id="SSF52151">
    <property type="entry name" value="FabD/lysophospholipase-like"/>
    <property type="match status" value="1"/>
</dbReference>
<evidence type="ECO:0000313" key="11">
    <source>
        <dbReference type="EnsemblPlants" id="AET2Gv20470300.9"/>
    </source>
</evidence>
<reference evidence="12" key="1">
    <citation type="journal article" date="2014" name="Science">
        <title>Ancient hybridizations among the ancestral genomes of bread wheat.</title>
        <authorList>
            <consortium name="International Wheat Genome Sequencing Consortium,"/>
            <person name="Marcussen T."/>
            <person name="Sandve S.R."/>
            <person name="Heier L."/>
            <person name="Spannagl M."/>
            <person name="Pfeifer M."/>
            <person name="Jakobsen K.S."/>
            <person name="Wulff B.B."/>
            <person name="Steuernagel B."/>
            <person name="Mayer K.F."/>
            <person name="Olsen O.A."/>
        </authorList>
    </citation>
    <scope>NUCLEOTIDE SEQUENCE [LARGE SCALE GENOMIC DNA]</scope>
    <source>
        <strain evidence="12">cv. AL8/78</strain>
    </source>
</reference>
<dbReference type="InterPro" id="IPR016035">
    <property type="entry name" value="Acyl_Trfase/lysoPLipase"/>
</dbReference>
<dbReference type="Gramene" id="AET2Gv20470300.9">
    <property type="protein sequence ID" value="AET2Gv20470300.9"/>
    <property type="gene ID" value="AET2Gv20470300"/>
</dbReference>
<evidence type="ECO:0000256" key="2">
    <source>
        <dbReference type="ARBA" id="ARBA00022737"/>
    </source>
</evidence>
<dbReference type="InterPro" id="IPR003591">
    <property type="entry name" value="Leu-rich_rpt_typical-subtyp"/>
</dbReference>
<accession>A0A453BDS6</accession>
<dbReference type="SUPFAM" id="SSF48371">
    <property type="entry name" value="ARM repeat"/>
    <property type="match status" value="1"/>
</dbReference>
<dbReference type="InterPro" id="IPR001611">
    <property type="entry name" value="Leu-rich_rpt"/>
</dbReference>
<reference evidence="12" key="2">
    <citation type="journal article" date="2017" name="Nat. Plants">
        <title>The Aegilops tauschii genome reveals multiple impacts of transposons.</title>
        <authorList>
            <person name="Zhao G."/>
            <person name="Zou C."/>
            <person name="Li K."/>
            <person name="Wang K."/>
            <person name="Li T."/>
            <person name="Gao L."/>
            <person name="Zhang X."/>
            <person name="Wang H."/>
            <person name="Yang Z."/>
            <person name="Liu X."/>
            <person name="Jiang W."/>
            <person name="Mao L."/>
            <person name="Kong X."/>
            <person name="Jiao Y."/>
            <person name="Jia J."/>
        </authorList>
    </citation>
    <scope>NUCLEOTIDE SEQUENCE [LARGE SCALE GENOMIC DNA]</scope>
    <source>
        <strain evidence="12">cv. AL8/78</strain>
    </source>
</reference>
<evidence type="ECO:0000256" key="8">
    <source>
        <dbReference type="PROSITE-ProRule" id="PRU01161"/>
    </source>
</evidence>
<comment type="function">
    <text evidence="9">Lipolytic acyl hydrolase (LAH).</text>
</comment>
<sequence>MNGDLGFRIELDWSTSDDEDQVALRLQSQLMVALPPPHDVVCVDLKPADDGDDVGVEMRVVRRREALRSVRVARALGSTQSTGDGAVVLARLIRSNLAPAPAADGAVAAGVPVLADHWRSVAVLSLCNCGLMVLPVELTRLSFLEKLYIDNNKLSVLPPEVGDLKNLKVLTVDNNMLVSVPVELRQCVLLEELSLEHNKLVRPLLDFRLLNIIYRGYLFSVASINLCYFPHNSLSISRRSVPKLRVLRLFGNPLEFLPEILPLHNLRHLTLANIRIDALESLKSVTVEIETENYSYFIAARHKLSAFFSLVFRFSSCHHPLLASALAKIMEDRTNQVAISKEENAVRQLISMISSDNRHVVEQACLALSSLASDISSAMQLIKCDIMKPIEAVLKSFDDEELISVLQVVVTLTFVSDHVAQKMLRKDVLKSLKALCAHKNSEVQRLSLFAVGNLAFCLETRRTLIHSESLRDLLIRSTFSQEKRVSKAAARALAILGENENLRRAIRGRPVAKKGLRILSMDGGGMKGLATVQMLKQIEQGTGKRIHEMFDLICGTSTGGMLAMALGIKQMSLDQCEEIYTKLGKLVFAEPVPKDESATWKEKLDQLFKSSSQSFRVVVHGSKHSADQFERLLKEMCADDDGDLLIESSVKGIPKVFAVSTLVSAMPAQPYIFRNYQVLFILHYCSIVFNSNCSLYSCMLGLFSYQN</sequence>
<organism evidence="11 12">
    <name type="scientific">Aegilops tauschii subsp. strangulata</name>
    <name type="common">Goatgrass</name>
    <dbReference type="NCBI Taxonomy" id="200361"/>
    <lineage>
        <taxon>Eukaryota</taxon>
        <taxon>Viridiplantae</taxon>
        <taxon>Streptophyta</taxon>
        <taxon>Embryophyta</taxon>
        <taxon>Tracheophyta</taxon>
        <taxon>Spermatophyta</taxon>
        <taxon>Magnoliopsida</taxon>
        <taxon>Liliopsida</taxon>
        <taxon>Poales</taxon>
        <taxon>Poaceae</taxon>
        <taxon>BOP clade</taxon>
        <taxon>Pooideae</taxon>
        <taxon>Triticodae</taxon>
        <taxon>Triticeae</taxon>
        <taxon>Triticinae</taxon>
        <taxon>Aegilops</taxon>
    </lineage>
</organism>
<keyword evidence="5 9" id="KW-0442">Lipid degradation</keyword>
<keyword evidence="1" id="KW-0433">Leucine-rich repeat</keyword>
<reference evidence="11" key="3">
    <citation type="journal article" date="2017" name="Nature">
        <title>Genome sequence of the progenitor of the wheat D genome Aegilops tauschii.</title>
        <authorList>
            <person name="Luo M.C."/>
            <person name="Gu Y.Q."/>
            <person name="Puiu D."/>
            <person name="Wang H."/>
            <person name="Twardziok S.O."/>
            <person name="Deal K.R."/>
            <person name="Huo N."/>
            <person name="Zhu T."/>
            <person name="Wang L."/>
            <person name="Wang Y."/>
            <person name="McGuire P.E."/>
            <person name="Liu S."/>
            <person name="Long H."/>
            <person name="Ramasamy R.K."/>
            <person name="Rodriguez J.C."/>
            <person name="Van S.L."/>
            <person name="Yuan L."/>
            <person name="Wang Z."/>
            <person name="Xia Z."/>
            <person name="Xiao L."/>
            <person name="Anderson O.D."/>
            <person name="Ouyang S."/>
            <person name="Liang Y."/>
            <person name="Zimin A.V."/>
            <person name="Pertea G."/>
            <person name="Qi P."/>
            <person name="Bennetzen J.L."/>
            <person name="Dai X."/>
            <person name="Dawson M.W."/>
            <person name="Muller H.G."/>
            <person name="Kugler K."/>
            <person name="Rivarola-Duarte L."/>
            <person name="Spannagl M."/>
            <person name="Mayer K.F.X."/>
            <person name="Lu F.H."/>
            <person name="Bevan M.W."/>
            <person name="Leroy P."/>
            <person name="Li P."/>
            <person name="You F.M."/>
            <person name="Sun Q."/>
            <person name="Liu Z."/>
            <person name="Lyons E."/>
            <person name="Wicker T."/>
            <person name="Salzberg S.L."/>
            <person name="Devos K.M."/>
            <person name="Dvorak J."/>
        </authorList>
    </citation>
    <scope>NUCLEOTIDE SEQUENCE [LARGE SCALE GENOMIC DNA]</scope>
    <source>
        <strain evidence="11">cv. AL8/78</strain>
    </source>
</reference>
<keyword evidence="3 9" id="KW-0378">Hydrolase</keyword>
<dbReference type="PANTHER" id="PTHR24185">
    <property type="entry name" value="CALCIUM-INDEPENDENT PHOSPHOLIPASE A2-GAMMA"/>
    <property type="match status" value="1"/>
</dbReference>
<dbReference type="InterPro" id="IPR002641">
    <property type="entry name" value="PNPLA_dom"/>
</dbReference>
<evidence type="ECO:0000256" key="1">
    <source>
        <dbReference type="ARBA" id="ARBA00022614"/>
    </source>
</evidence>
<dbReference type="GO" id="GO:0006952">
    <property type="term" value="P:defense response"/>
    <property type="evidence" value="ECO:0007669"/>
    <property type="project" value="UniProtKB-KW"/>
</dbReference>
<dbReference type="Pfam" id="PF13855">
    <property type="entry name" value="LRR_8"/>
    <property type="match status" value="1"/>
</dbReference>
<dbReference type="EnsemblPlants" id="AET2Gv20470300.9">
    <property type="protein sequence ID" value="AET2Gv20470300.9"/>
    <property type="gene ID" value="AET2Gv20470300"/>
</dbReference>
<dbReference type="Gene3D" id="3.40.1090.10">
    <property type="entry name" value="Cytosolic phospholipase A2 catalytic domain"/>
    <property type="match status" value="1"/>
</dbReference>
<dbReference type="SMART" id="SM00369">
    <property type="entry name" value="LRR_TYP"/>
    <property type="match status" value="3"/>
</dbReference>
<keyword evidence="4" id="KW-0611">Plant defense</keyword>
<evidence type="ECO:0000259" key="10">
    <source>
        <dbReference type="PROSITE" id="PS51635"/>
    </source>
</evidence>
<dbReference type="GO" id="GO:0016020">
    <property type="term" value="C:membrane"/>
    <property type="evidence" value="ECO:0007669"/>
    <property type="project" value="TreeGrafter"/>
</dbReference>
<dbReference type="GO" id="GO:0004620">
    <property type="term" value="F:phospholipase activity"/>
    <property type="evidence" value="ECO:0007669"/>
    <property type="project" value="TreeGrafter"/>
</dbReference>
<dbReference type="GO" id="GO:0006631">
    <property type="term" value="P:fatty acid metabolic process"/>
    <property type="evidence" value="ECO:0007669"/>
    <property type="project" value="TreeGrafter"/>
</dbReference>
<keyword evidence="2" id="KW-0677">Repeat</keyword>
<dbReference type="PANTHER" id="PTHR24185:SF1">
    <property type="entry name" value="CALCIUM-INDEPENDENT PHOSPHOLIPASE A2-GAMMA"/>
    <property type="match status" value="1"/>
</dbReference>
<name>A0A453BDS6_AEGTS</name>
<dbReference type="InterPro" id="IPR000225">
    <property type="entry name" value="Armadillo"/>
</dbReference>
<dbReference type="InterPro" id="IPR032675">
    <property type="entry name" value="LRR_dom_sf"/>
</dbReference>
<comment type="caution">
    <text evidence="8">Lacks conserved residue(s) required for the propagation of feature annotation.</text>
</comment>
<protein>
    <recommendedName>
        <fullName evidence="9">Patatin</fullName>
        <ecNumber evidence="9">3.1.1.-</ecNumber>
    </recommendedName>
</protein>
<keyword evidence="12" id="KW-1185">Reference proteome</keyword>
<dbReference type="AlphaFoldDB" id="A0A453BDS6"/>
<reference evidence="11" key="5">
    <citation type="journal article" date="2021" name="G3 (Bethesda)">
        <title>Aegilops tauschii genome assembly Aet v5.0 features greater sequence contiguity and improved annotation.</title>
        <authorList>
            <person name="Wang L."/>
            <person name="Zhu T."/>
            <person name="Rodriguez J.C."/>
            <person name="Deal K.R."/>
            <person name="Dubcovsky J."/>
            <person name="McGuire P.E."/>
            <person name="Lux T."/>
            <person name="Spannagl M."/>
            <person name="Mayer K.F.X."/>
            <person name="Baldrich P."/>
            <person name="Meyers B.C."/>
            <person name="Huo N."/>
            <person name="Gu Y.Q."/>
            <person name="Zhou H."/>
            <person name="Devos K.M."/>
            <person name="Bennetzen J.L."/>
            <person name="Unver T."/>
            <person name="Budak H."/>
            <person name="Gulick P.J."/>
            <person name="Galiba G."/>
            <person name="Kalapos B."/>
            <person name="Nelson D.R."/>
            <person name="Li P."/>
            <person name="You F.M."/>
            <person name="Luo M.C."/>
            <person name="Dvorak J."/>
        </authorList>
    </citation>
    <scope>NUCLEOTIDE SEQUENCE [LARGE SCALE GENOMIC DNA]</scope>
    <source>
        <strain evidence="11">cv. AL8/78</strain>
    </source>
</reference>
<feature type="domain" description="PNPLA" evidence="10">
    <location>
        <begin position="519"/>
        <end position="707"/>
    </location>
</feature>
<dbReference type="GO" id="GO:0016042">
    <property type="term" value="P:lipid catabolic process"/>
    <property type="evidence" value="ECO:0007669"/>
    <property type="project" value="UniProtKB-KW"/>
</dbReference>
<evidence type="ECO:0000256" key="7">
    <source>
        <dbReference type="ARBA" id="ARBA00025642"/>
    </source>
</evidence>
<evidence type="ECO:0000256" key="5">
    <source>
        <dbReference type="ARBA" id="ARBA00022963"/>
    </source>
</evidence>
<feature type="short sequence motif" description="GXSXG" evidence="8">
    <location>
        <begin position="555"/>
        <end position="559"/>
    </location>
</feature>
<dbReference type="EC" id="3.1.1.-" evidence="9"/>
<dbReference type="Gene3D" id="3.80.10.10">
    <property type="entry name" value="Ribonuclease Inhibitor"/>
    <property type="match status" value="1"/>
</dbReference>
<reference evidence="11" key="4">
    <citation type="submission" date="2019-03" db="UniProtKB">
        <authorList>
            <consortium name="EnsemblPlants"/>
        </authorList>
    </citation>
    <scope>IDENTIFICATION</scope>
</reference>
<dbReference type="Gene3D" id="1.25.10.10">
    <property type="entry name" value="Leucine-rich Repeat Variant"/>
    <property type="match status" value="1"/>
</dbReference>
<evidence type="ECO:0000256" key="6">
    <source>
        <dbReference type="ARBA" id="ARBA00023098"/>
    </source>
</evidence>
<keyword evidence="6 9" id="KW-0443">Lipid metabolism</keyword>
<feature type="short sequence motif" description="GXGXXG" evidence="8">
    <location>
        <begin position="523"/>
        <end position="528"/>
    </location>
</feature>
<dbReference type="InterPro" id="IPR016024">
    <property type="entry name" value="ARM-type_fold"/>
</dbReference>
<evidence type="ECO:0000256" key="3">
    <source>
        <dbReference type="ARBA" id="ARBA00022801"/>
    </source>
</evidence>
<dbReference type="Pfam" id="PF00514">
    <property type="entry name" value="Arm"/>
    <property type="match status" value="1"/>
</dbReference>
<evidence type="ECO:0000313" key="12">
    <source>
        <dbReference type="Proteomes" id="UP000015105"/>
    </source>
</evidence>
<dbReference type="Proteomes" id="UP000015105">
    <property type="component" value="Chromosome 2D"/>
</dbReference>
<comment type="similarity">
    <text evidence="9">Belongs to the patatin family.</text>
</comment>
<evidence type="ECO:0000256" key="9">
    <source>
        <dbReference type="RuleBase" id="RU361262"/>
    </source>
</evidence>
<proteinExistence type="inferred from homology"/>
<dbReference type="PROSITE" id="PS51635">
    <property type="entry name" value="PNPLA"/>
    <property type="match status" value="1"/>
</dbReference>
<dbReference type="SUPFAM" id="SSF52058">
    <property type="entry name" value="L domain-like"/>
    <property type="match status" value="1"/>
</dbReference>
<comment type="function">
    <text evidence="7">Possesses non-specific lipolytic acyl hydrolase (LAH) activity. Hydrolyzes phospholipids as well as galactolipids. May play a role in disease resistance.</text>
</comment>
<comment type="domain">
    <text evidence="9">The nitrogen atoms of the two glycine residues in the GGXR motif define the oxyanion hole, and stabilize the oxyanion that forms during the nucleophilic attack by the catalytic serine during substrate cleavage.</text>
</comment>
<dbReference type="Pfam" id="PF01734">
    <property type="entry name" value="Patatin"/>
    <property type="match status" value="1"/>
</dbReference>